<accession>A0AA43Q4S6</accession>
<gene>
    <name evidence="2" type="ORF">PSU93_11365</name>
</gene>
<name>A0AA43Q4S6_9GAMM</name>
<keyword evidence="3" id="KW-1185">Reference proteome</keyword>
<proteinExistence type="predicted"/>
<dbReference type="Pfam" id="PF18870">
    <property type="entry name" value="HEPN_RES_NTD1"/>
    <property type="match status" value="1"/>
</dbReference>
<dbReference type="InterPro" id="IPR014914">
    <property type="entry name" value="RES_dom"/>
</dbReference>
<dbReference type="Pfam" id="PF08808">
    <property type="entry name" value="RES"/>
    <property type="match status" value="1"/>
</dbReference>
<evidence type="ECO:0000313" key="3">
    <source>
        <dbReference type="Proteomes" id="UP001160519"/>
    </source>
</evidence>
<reference evidence="2" key="1">
    <citation type="submission" date="2023-01" db="EMBL/GenBank/DDBJ databases">
        <title>Biogeochemical cycle of methane in antarctic sediments.</title>
        <authorList>
            <person name="Roldan D.M."/>
            <person name="Menes R.J."/>
        </authorList>
    </citation>
    <scope>NUCLEOTIDE SEQUENCE [LARGE SCALE GENOMIC DNA]</scope>
    <source>
        <strain evidence="2">K-2018 MAG008</strain>
    </source>
</reference>
<sequence>MMEADERGWNAPDGYVCPDCVEDDFLKEIIRENACHRKCDYCGRRTRSHSAAPVEVLMGPIANVIFCYFNNPVNAYLPYDSEEGGWLIDSTDIYDVLASISLDCHPQLLDVIANAFVHNEWVETAGGIWTGSHPHEEMSYEWDRFTKVVKHELRYFFDHARSSSIDEEYEPATLLPTIGRLVKRLNLTETLPMGTSLFRARPRNSGESWLLDAKQLGAPPSEKARAGRMNPAGISYLYLAFDRETTLAEIQHSQSDQSAIGQFEVSRDLRVLNLIQLPNLPSIFDNEHRDEAEALIFLASFIKEITNPVEKNGSEHIEYVPTQVVSEYFALVFELKIGERLDGILYPSAVAPGGRNLVLFPTERGYERKFDQVDFVSASMAQGS</sequence>
<dbReference type="EMBL" id="JAQSDF010000040">
    <property type="protein sequence ID" value="MDI1231738.1"/>
    <property type="molecule type" value="Genomic_DNA"/>
</dbReference>
<dbReference type="Proteomes" id="UP001160519">
    <property type="component" value="Unassembled WGS sequence"/>
</dbReference>
<organism evidence="2 3">
    <name type="scientific">Candidatus Methylobacter titanis</name>
    <dbReference type="NCBI Taxonomy" id="3053457"/>
    <lineage>
        <taxon>Bacteria</taxon>
        <taxon>Pseudomonadati</taxon>
        <taxon>Pseudomonadota</taxon>
        <taxon>Gammaproteobacteria</taxon>
        <taxon>Methylococcales</taxon>
        <taxon>Methylococcaceae</taxon>
        <taxon>Methylobacter</taxon>
    </lineage>
</organism>
<dbReference type="AlphaFoldDB" id="A0AA43Q4S6"/>
<evidence type="ECO:0000313" key="2">
    <source>
        <dbReference type="EMBL" id="MDI1231738.1"/>
    </source>
</evidence>
<feature type="domain" description="RES" evidence="1">
    <location>
        <begin position="212"/>
        <end position="371"/>
    </location>
</feature>
<dbReference type="InterPro" id="IPR041206">
    <property type="entry name" value="HEPN/RES_NTD1"/>
</dbReference>
<protein>
    <submittedName>
        <fullName evidence="2">HEPN-associated N-terminal domain-containing protein</fullName>
    </submittedName>
</protein>
<evidence type="ECO:0000259" key="1">
    <source>
        <dbReference type="SMART" id="SM00953"/>
    </source>
</evidence>
<comment type="caution">
    <text evidence="2">The sequence shown here is derived from an EMBL/GenBank/DDBJ whole genome shotgun (WGS) entry which is preliminary data.</text>
</comment>
<dbReference type="SMART" id="SM00953">
    <property type="entry name" value="RES"/>
    <property type="match status" value="1"/>
</dbReference>